<dbReference type="VEuPathDB" id="VectorBase:PPAPM1_009428"/>
<dbReference type="InterPro" id="IPR018297">
    <property type="entry name" value="A/G_cyclase_CS"/>
</dbReference>
<dbReference type="InterPro" id="IPR000873">
    <property type="entry name" value="AMP-dep_synth/lig_dom"/>
</dbReference>
<name>A0A1B0DC39_PHLPP</name>
<dbReference type="Proteomes" id="UP000092462">
    <property type="component" value="Unassembled WGS sequence"/>
</dbReference>
<evidence type="ECO:0000256" key="11">
    <source>
        <dbReference type="ARBA" id="ARBA00022998"/>
    </source>
</evidence>
<dbReference type="PROSITE" id="PS00452">
    <property type="entry name" value="GUANYLATE_CYCLASE_1"/>
    <property type="match status" value="1"/>
</dbReference>
<dbReference type="InterPro" id="IPR029787">
    <property type="entry name" value="Nucleotide_cyclase"/>
</dbReference>
<dbReference type="SUPFAM" id="SSF56801">
    <property type="entry name" value="Acetyl-CoA synthetase-like"/>
    <property type="match status" value="1"/>
</dbReference>
<evidence type="ECO:0000256" key="2">
    <source>
        <dbReference type="ARBA" id="ARBA00001946"/>
    </source>
</evidence>
<dbReference type="GO" id="GO:0007189">
    <property type="term" value="P:adenylate cyclase-activating G protein-coupled receptor signaling pathway"/>
    <property type="evidence" value="ECO:0007669"/>
    <property type="project" value="TreeGrafter"/>
</dbReference>
<dbReference type="VEuPathDB" id="VectorBase:PPAI005378"/>
<evidence type="ECO:0000256" key="12">
    <source>
        <dbReference type="ARBA" id="ARBA00023136"/>
    </source>
</evidence>
<keyword evidence="16" id="KW-1185">Reference proteome</keyword>
<keyword evidence="12" id="KW-0472">Membrane</keyword>
<evidence type="ECO:0000256" key="14">
    <source>
        <dbReference type="RuleBase" id="RU000405"/>
    </source>
</evidence>
<dbReference type="GO" id="GO:0006171">
    <property type="term" value="P:cAMP biosynthetic process"/>
    <property type="evidence" value="ECO:0007669"/>
    <property type="project" value="UniProtKB-KW"/>
</dbReference>
<dbReference type="CDD" id="cd07302">
    <property type="entry name" value="CHD"/>
    <property type="match status" value="1"/>
</dbReference>
<dbReference type="AlphaFoldDB" id="A0A1B0DC39"/>
<keyword evidence="8" id="KW-0067">ATP-binding</keyword>
<dbReference type="InterPro" id="IPR032628">
    <property type="entry name" value="AC_N"/>
</dbReference>
<evidence type="ECO:0000256" key="10">
    <source>
        <dbReference type="ARBA" id="ARBA00022989"/>
    </source>
</evidence>
<dbReference type="PANTHER" id="PTHR45627:SF26">
    <property type="entry name" value="ADENYLATE CYCLASE TYPE 1"/>
    <property type="match status" value="1"/>
</dbReference>
<evidence type="ECO:0000256" key="4">
    <source>
        <dbReference type="ARBA" id="ARBA00012201"/>
    </source>
</evidence>
<dbReference type="Pfam" id="PF00501">
    <property type="entry name" value="AMP-binding"/>
    <property type="match status" value="1"/>
</dbReference>
<dbReference type="PANTHER" id="PTHR45627">
    <property type="entry name" value="ADENYLATE CYCLASE TYPE 1"/>
    <property type="match status" value="1"/>
</dbReference>
<comment type="cofactor">
    <cofactor evidence="2">
        <name>Mg(2+)</name>
        <dbReference type="ChEBI" id="CHEBI:18420"/>
    </cofactor>
</comment>
<dbReference type="GO" id="GO:0005524">
    <property type="term" value="F:ATP binding"/>
    <property type="evidence" value="ECO:0007669"/>
    <property type="project" value="UniProtKB-KW"/>
</dbReference>
<dbReference type="Pfam" id="PF13193">
    <property type="entry name" value="AMP-binding_C"/>
    <property type="match status" value="1"/>
</dbReference>
<protein>
    <recommendedName>
        <fullName evidence="4">adenylate cyclase</fullName>
        <ecNumber evidence="4">4.6.1.1</ecNumber>
    </recommendedName>
</protein>
<dbReference type="FunFam" id="3.30.70.1230:FF:000014">
    <property type="entry name" value="adenylate cyclase type 9"/>
    <property type="match status" value="1"/>
</dbReference>
<evidence type="ECO:0000256" key="9">
    <source>
        <dbReference type="ARBA" id="ARBA00022842"/>
    </source>
</evidence>
<dbReference type="InterPro" id="IPR001054">
    <property type="entry name" value="A/G_cyclase"/>
</dbReference>
<dbReference type="SMART" id="SM00044">
    <property type="entry name" value="CYCc"/>
    <property type="match status" value="1"/>
</dbReference>
<dbReference type="EC" id="4.6.1.1" evidence="4"/>
<evidence type="ECO:0000256" key="3">
    <source>
        <dbReference type="ARBA" id="ARBA00004141"/>
    </source>
</evidence>
<dbReference type="FunFam" id="3.40.50.12780:FF:000025">
    <property type="entry name" value="luciferin 4-monooxygenase"/>
    <property type="match status" value="1"/>
</dbReference>
<evidence type="ECO:0000313" key="15">
    <source>
        <dbReference type="EnsemblMetazoa" id="PPAI005378-PA"/>
    </source>
</evidence>
<comment type="similarity">
    <text evidence="14">Belongs to the adenylyl cyclase class-4/guanylyl cyclase family.</text>
</comment>
<reference evidence="15" key="1">
    <citation type="submission" date="2022-08" db="UniProtKB">
        <authorList>
            <consortium name="EnsemblMetazoa"/>
        </authorList>
    </citation>
    <scope>IDENTIFICATION</scope>
    <source>
        <strain evidence="15">Israel</strain>
    </source>
</reference>
<dbReference type="Pfam" id="PF00211">
    <property type="entry name" value="Guanylate_cyc"/>
    <property type="match status" value="1"/>
</dbReference>
<evidence type="ECO:0000256" key="7">
    <source>
        <dbReference type="ARBA" id="ARBA00022741"/>
    </source>
</evidence>
<dbReference type="PROSITE" id="PS50125">
    <property type="entry name" value="GUANYLATE_CYCLASE_2"/>
    <property type="match status" value="1"/>
</dbReference>
<keyword evidence="7" id="KW-0547">Nucleotide-binding</keyword>
<dbReference type="GO" id="GO:0005886">
    <property type="term" value="C:plasma membrane"/>
    <property type="evidence" value="ECO:0007669"/>
    <property type="project" value="TreeGrafter"/>
</dbReference>
<dbReference type="VEuPathDB" id="VectorBase:PPAPM1_004152"/>
<evidence type="ECO:0000256" key="8">
    <source>
        <dbReference type="ARBA" id="ARBA00022840"/>
    </source>
</evidence>
<keyword evidence="10" id="KW-1133">Transmembrane helix</keyword>
<evidence type="ECO:0000256" key="5">
    <source>
        <dbReference type="ARBA" id="ARBA00022692"/>
    </source>
</evidence>
<keyword evidence="6" id="KW-0479">Metal-binding</keyword>
<organism evidence="15 16">
    <name type="scientific">Phlebotomus papatasi</name>
    <name type="common">Sandfly</name>
    <dbReference type="NCBI Taxonomy" id="29031"/>
    <lineage>
        <taxon>Eukaryota</taxon>
        <taxon>Metazoa</taxon>
        <taxon>Ecdysozoa</taxon>
        <taxon>Arthropoda</taxon>
        <taxon>Hexapoda</taxon>
        <taxon>Insecta</taxon>
        <taxon>Pterygota</taxon>
        <taxon>Neoptera</taxon>
        <taxon>Endopterygota</taxon>
        <taxon>Diptera</taxon>
        <taxon>Nematocera</taxon>
        <taxon>Psychodoidea</taxon>
        <taxon>Psychodidae</taxon>
        <taxon>Phlebotomus</taxon>
        <taxon>Phlebotomus</taxon>
    </lineage>
</organism>
<comment type="catalytic activity">
    <reaction evidence="1">
        <text>ATP = 3',5'-cyclic AMP + diphosphate</text>
        <dbReference type="Rhea" id="RHEA:15389"/>
        <dbReference type="ChEBI" id="CHEBI:30616"/>
        <dbReference type="ChEBI" id="CHEBI:33019"/>
        <dbReference type="ChEBI" id="CHEBI:58165"/>
        <dbReference type="EC" id="4.6.1.1"/>
    </reaction>
</comment>
<keyword evidence="5" id="KW-0812">Transmembrane</keyword>
<comment type="subcellular location">
    <subcellularLocation>
        <location evidence="3">Membrane</location>
        <topology evidence="3">Multi-pass membrane protein</topology>
    </subcellularLocation>
</comment>
<dbReference type="InterPro" id="IPR020845">
    <property type="entry name" value="AMP-binding_CS"/>
</dbReference>
<keyword evidence="13 14" id="KW-0456">Lyase</keyword>
<dbReference type="Gene3D" id="3.30.70.1230">
    <property type="entry name" value="Nucleotide cyclase"/>
    <property type="match status" value="1"/>
</dbReference>
<proteinExistence type="inferred from homology"/>
<dbReference type="EnsemblMetazoa" id="PPAI005378-RA">
    <property type="protein sequence ID" value="PPAI005378-PA"/>
    <property type="gene ID" value="PPAI005378"/>
</dbReference>
<keyword evidence="9" id="KW-0460">Magnesium</keyword>
<dbReference type="GO" id="GO:0004016">
    <property type="term" value="F:adenylate cyclase activity"/>
    <property type="evidence" value="ECO:0007669"/>
    <property type="project" value="UniProtKB-EC"/>
</dbReference>
<evidence type="ECO:0000256" key="6">
    <source>
        <dbReference type="ARBA" id="ARBA00022723"/>
    </source>
</evidence>
<evidence type="ECO:0000313" key="16">
    <source>
        <dbReference type="Proteomes" id="UP000092462"/>
    </source>
</evidence>
<dbReference type="InterPro" id="IPR025110">
    <property type="entry name" value="AMP-bd_C"/>
</dbReference>
<dbReference type="InterPro" id="IPR042099">
    <property type="entry name" value="ANL_N_sf"/>
</dbReference>
<dbReference type="GO" id="GO:0035556">
    <property type="term" value="P:intracellular signal transduction"/>
    <property type="evidence" value="ECO:0007669"/>
    <property type="project" value="InterPro"/>
</dbReference>
<dbReference type="PROSITE" id="PS00455">
    <property type="entry name" value="AMP_BINDING"/>
    <property type="match status" value="1"/>
</dbReference>
<dbReference type="InterPro" id="IPR045851">
    <property type="entry name" value="AMP-bd_C_sf"/>
</dbReference>
<dbReference type="Pfam" id="PF16214">
    <property type="entry name" value="AC_N"/>
    <property type="match status" value="1"/>
</dbReference>
<accession>A0A1B0DC39</accession>
<sequence>MNIKYVTLHWQVMAEGVWQIVFVTFLAYAMMPLQIWEAVIFGIILPTIHVGLTGYKIYTGTFQYMEYNHLAANIVMFIGVNVTGLVVNIMMERAQRRAFLDTRNCIAARLEMEDENEKLERLLLSVLPQHVAMEMKNDILSPVEGQFHKIYIQKHENVSILFADIVGFTVLASQCSAQELVRLLNELFGRFDQLANDNHCLRIKILGDCYYCVSGIPEPRTDHARCAVEMGLDMIDAIASVVEATDVILNMRVGIHSGRVLCGVLGLRKWQFDVWSNDVTLANHMESGGEPGRVHVTRFNSLNYKVMSAVKFDSENKIWSRSDPISPIFHENCSIGRAILHLLSLSPDKICQVSADDGSKRTNGEIYHATLKIAFNLRKIGCSKGDIVGFVCRNSHDLTSAFLAALFLGTPTNVLDVSFSDDEIIHIFRMTRPKFVFCDDDVAERVERLLRQKLDIVAKIIILGRRLPSFSHIDDLLNGDVSQTELMKLIIHPPEIDNTSIAMITCSSGTTGLPKAVPLTHENLQHRFFQTYIGQFLKPDDSVVCIYSIYWVIGYATFFISLSLGMKRIITTRPCSPETLVTIANEYKITCLILSTGSTTELVNSNLLNERSLTSVNKCIISGSALYEKTFKKIRKITCNGVLCNSYGTTETGEIANNMKLEESNFRTVGELVPGVRTKILNEDGKKMGVGQIGELCTKSPGQFKEFCDNSEATKEIIDEDGWVHTGDIGHFDEKGFLYISGRKKNWFKDIYHRIIPEEIEQILENHPAVFKAVVVGIPEPLGVEFPAALVVLKTGFSVTEEELIKFVEPNVSDYKKLRGGVYFVKDLPMTHSGKIRRNIVREMAMEFHKRFSKD</sequence>
<dbReference type="GO" id="GO:0046872">
    <property type="term" value="F:metal ion binding"/>
    <property type="evidence" value="ECO:0007669"/>
    <property type="project" value="UniProtKB-KW"/>
</dbReference>
<evidence type="ECO:0000256" key="13">
    <source>
        <dbReference type="ARBA" id="ARBA00023239"/>
    </source>
</evidence>
<dbReference type="SUPFAM" id="SSF55073">
    <property type="entry name" value="Nucleotide cyclase"/>
    <property type="match status" value="1"/>
</dbReference>
<dbReference type="EMBL" id="AJVK01004978">
    <property type="status" value="NOT_ANNOTATED_CDS"/>
    <property type="molecule type" value="Genomic_DNA"/>
</dbReference>
<evidence type="ECO:0000256" key="1">
    <source>
        <dbReference type="ARBA" id="ARBA00001593"/>
    </source>
</evidence>
<dbReference type="Gene3D" id="3.40.50.12780">
    <property type="entry name" value="N-terminal domain of ligase-like"/>
    <property type="match status" value="1"/>
</dbReference>
<dbReference type="EMBL" id="AJVK01004977">
    <property type="status" value="NOT_ANNOTATED_CDS"/>
    <property type="molecule type" value="Genomic_DNA"/>
</dbReference>
<dbReference type="Gene3D" id="3.30.300.30">
    <property type="match status" value="1"/>
</dbReference>
<keyword evidence="11" id="KW-0115">cAMP biosynthesis</keyword>